<feature type="region of interest" description="Disordered" evidence="2">
    <location>
        <begin position="1496"/>
        <end position="1523"/>
    </location>
</feature>
<dbReference type="EMBL" id="BAAAUG010000003">
    <property type="protein sequence ID" value="GAA3080101.1"/>
    <property type="molecule type" value="Genomic_DNA"/>
</dbReference>
<dbReference type="SUPFAM" id="SSF69304">
    <property type="entry name" value="Tricorn protease N-terminal domain"/>
    <property type="match status" value="1"/>
</dbReference>
<dbReference type="PANTHER" id="PTHR32305:SF15">
    <property type="entry name" value="PROTEIN RHSA-RELATED"/>
    <property type="match status" value="1"/>
</dbReference>
<evidence type="ECO:0008006" key="9">
    <source>
        <dbReference type="Google" id="ProtNLM"/>
    </source>
</evidence>
<dbReference type="InterPro" id="IPR050708">
    <property type="entry name" value="T6SS_VgrG/RHS"/>
</dbReference>
<comment type="caution">
    <text evidence="7">The sequence shown here is derived from an EMBL/GenBank/DDBJ whole genome shotgun (WGS) entry which is preliminary data.</text>
</comment>
<evidence type="ECO:0000256" key="3">
    <source>
        <dbReference type="SAM" id="Phobius"/>
    </source>
</evidence>
<keyword evidence="3" id="KW-1133">Transmembrane helix</keyword>
<feature type="transmembrane region" description="Helical" evidence="3">
    <location>
        <begin position="279"/>
        <end position="308"/>
    </location>
</feature>
<reference evidence="8" key="1">
    <citation type="journal article" date="2019" name="Int. J. Syst. Evol. Microbiol.">
        <title>The Global Catalogue of Microorganisms (GCM) 10K type strain sequencing project: providing services to taxonomists for standard genome sequencing and annotation.</title>
        <authorList>
            <consortium name="The Broad Institute Genomics Platform"/>
            <consortium name="The Broad Institute Genome Sequencing Center for Infectious Disease"/>
            <person name="Wu L."/>
            <person name="Ma J."/>
        </authorList>
    </citation>
    <scope>NUCLEOTIDE SEQUENCE [LARGE SCALE GENOMIC DNA]</scope>
    <source>
        <strain evidence="8">JCM 9092</strain>
    </source>
</reference>
<feature type="compositionally biased region" description="Basic and acidic residues" evidence="2">
    <location>
        <begin position="1501"/>
        <end position="1523"/>
    </location>
</feature>
<dbReference type="NCBIfam" id="TIGR03696">
    <property type="entry name" value="Rhs_assc_core"/>
    <property type="match status" value="1"/>
</dbReference>
<dbReference type="Pfam" id="PF05593">
    <property type="entry name" value="RHS_repeat"/>
    <property type="match status" value="7"/>
</dbReference>
<dbReference type="PANTHER" id="PTHR32305">
    <property type="match status" value="1"/>
</dbReference>
<evidence type="ECO:0000259" key="4">
    <source>
        <dbReference type="Pfam" id="PF20148"/>
    </source>
</evidence>
<feature type="region of interest" description="Disordered" evidence="2">
    <location>
        <begin position="145"/>
        <end position="246"/>
    </location>
</feature>
<dbReference type="Pfam" id="PF20148">
    <property type="entry name" value="DUF6531"/>
    <property type="match status" value="1"/>
</dbReference>
<evidence type="ECO:0000313" key="7">
    <source>
        <dbReference type="EMBL" id="GAA3080101.1"/>
    </source>
</evidence>
<proteinExistence type="predicted"/>
<feature type="compositionally biased region" description="Basic and acidic residues" evidence="2">
    <location>
        <begin position="163"/>
        <end position="193"/>
    </location>
</feature>
<evidence type="ECO:0000259" key="6">
    <source>
        <dbReference type="Pfam" id="PF25023"/>
    </source>
</evidence>
<keyword evidence="3" id="KW-0812">Transmembrane</keyword>
<dbReference type="Gene3D" id="2.180.10.10">
    <property type="entry name" value="RHS repeat-associated core"/>
    <property type="match status" value="2"/>
</dbReference>
<dbReference type="Proteomes" id="UP001501637">
    <property type="component" value="Unassembled WGS sequence"/>
</dbReference>
<dbReference type="InterPro" id="IPR022385">
    <property type="entry name" value="Rhs_assc_core"/>
</dbReference>
<feature type="region of interest" description="Disordered" evidence="2">
    <location>
        <begin position="1450"/>
        <end position="1484"/>
    </location>
</feature>
<feature type="compositionally biased region" description="Polar residues" evidence="2">
    <location>
        <begin position="149"/>
        <end position="161"/>
    </location>
</feature>
<sequence length="1523" mass="166818">MSHGEWDVNHHPLSECARWGKRHEHNGGCGMAGNRPADWHVLDLDKDPTPGDPDRVRNLAKNLHDFADDVSKVLRDIKGMAGEDAILTWAGKTAESFTAEFEDAPGKLKKLKKSYEMAGDALSTYWPELERAQALADKALVKGREAQGDLSSAQTRLTSADSWMDKAGKEADKYKDDKDSGKDVPKPDPDKVKAATRNANSAEKAQSAAKSDVSAARSNLDAAKKMAEDARKMREDAAGTAKKKLEDASDAGIQNRKWWEEVGDWVTDNWDTIVAVCKVVVAVLGVIALIVGGPILGAIVLIAALVVLADTLNKYANGEAGLLDVAFAALDCIPGMKALTSLRGLAKGMKGLKAAARGLRSGGRGLRNALSGGMKKVAGKGKPAKGRCKNGDPIDMISGEMLMEQTDIALPGLLPLVLERTHLSTYRWGRWYGDSWASTLDERVEIDDEGLIYVTEDGQLLSYPHPEPGGEPVLPAHGPRRPLSIDGAGTVTATDPHTGHVRHFLPPAGERHGTLPLRAITDRNGNRIDIDHDPTGAPTAIRHTGGYHLKVDTDDNRITALRLLTSGNGNGTGTEDVPGGTLVAAYGYDEVGNLAEVHNSAGPRLRLDYDDRARVTSWTDSNDTWYRFTYDGEDRCVRGESTADHLACTIEYRPDEQETRYTDALGQTTVYRYNDLSQLLSETDPLGGTVHTEWDSWNNLVARTDALGRRTENTWDEHGNLTATHAPDGTCASAVYNDLNLMVEIVGPDGAVQRQTWDQQGNRTSVTAPDGMTHHFSHDATGAVSTITDPLGHTTGLRCNAAGLPLEVRDPLGAVTRYDLDAFGRASAITDPTGATTRLEWTVEGKLARRTEADGSSESWTYDGEGNRTSHTDAMGATTTHEYTHFDLIAARTDPDGARYEFAHDTQLQLRKVTNPQGLTWSYEYDPAGRLVAETDFDDHTLTYAHDAAGQLVTRTTATGDEIIFERDALGRTVTQNVAGAAITRYTYDATGALTEAVSPDVTLTLERDTSGRLLSETVNGRTLTHTYDALGRRTRRTTPSGATSTWTYDAAGRRTELTASGRRLAFTHDGAGRELTRTVGEALTLTNVYDVAGRLSKQELMGPARTRIQHRAYTYRADDHLTGVEDQLNGTRRFDLDAAGRVTAVHAAGWTETYAYDEAGNQTDASWPTPMPGQEATGPRAYTGTRITAAGNVRYEYDTAGRTTLRQKTRLSRKPDTWHYEWDAEDRLTSVVTPDGTRWRYLYDPLGRRVSKQRMTEQGVAEQGVAEQTDFTWDDVTLCEQTSHTPGAPESVTLTWDHDGLCPLAQTERKHLTDEEVDARFYAIVTDLVGTPTELLDEQGDIAWRSRTTLWGTTVWNRGATAYTPLRFPGQYYDPETGLHYNYFRHYDPETARYLTSDPIGLAGGFAPHSYVPNPLMWIDPLGLSLMDESKNGVRIVVHEYDVDKPAHAHVTGGGGREVRIGPNGKPLHNQPELSSKQRQAVEHFKPQIRTAVRKLGRRSQAEERAAKEQRAAAEAGKKPCK</sequence>
<feature type="domain" description="Teneurin-like YD-shell" evidence="6">
    <location>
        <begin position="1085"/>
        <end position="1399"/>
    </location>
</feature>
<dbReference type="Gene3D" id="1.10.287.1060">
    <property type="entry name" value="ESAT-6-like"/>
    <property type="match status" value="1"/>
</dbReference>
<evidence type="ECO:0000259" key="5">
    <source>
        <dbReference type="Pfam" id="PF21725"/>
    </source>
</evidence>
<dbReference type="InterPro" id="IPR049082">
    <property type="entry name" value="T7SS_signal"/>
</dbReference>
<gene>
    <name evidence="7" type="ORF">GCM10010449_00290</name>
</gene>
<evidence type="ECO:0000313" key="8">
    <source>
        <dbReference type="Proteomes" id="UP001501637"/>
    </source>
</evidence>
<feature type="domain" description="DUF6531" evidence="4">
    <location>
        <begin position="391"/>
        <end position="463"/>
    </location>
</feature>
<name>A0ABP6M5D4_9ACTN</name>
<feature type="region of interest" description="Disordered" evidence="2">
    <location>
        <begin position="850"/>
        <end position="869"/>
    </location>
</feature>
<dbReference type="InterPro" id="IPR056823">
    <property type="entry name" value="TEN-like_YD-shell"/>
</dbReference>
<protein>
    <recommendedName>
        <fullName evidence="9">Type IV secretion protein Rhs</fullName>
    </recommendedName>
</protein>
<keyword evidence="3" id="KW-0472">Membrane</keyword>
<keyword evidence="8" id="KW-1185">Reference proteome</keyword>
<dbReference type="InterPro" id="IPR031325">
    <property type="entry name" value="RHS_repeat"/>
</dbReference>
<evidence type="ECO:0000256" key="2">
    <source>
        <dbReference type="SAM" id="MobiDB-lite"/>
    </source>
</evidence>
<organism evidence="7 8">
    <name type="scientific">Streptomyces rectiviolaceus</name>
    <dbReference type="NCBI Taxonomy" id="332591"/>
    <lineage>
        <taxon>Bacteria</taxon>
        <taxon>Bacillati</taxon>
        <taxon>Actinomycetota</taxon>
        <taxon>Actinomycetes</taxon>
        <taxon>Kitasatosporales</taxon>
        <taxon>Streptomycetaceae</taxon>
        <taxon>Streptomyces</taxon>
    </lineage>
</organism>
<dbReference type="Pfam" id="PF25023">
    <property type="entry name" value="TEN_YD-shell"/>
    <property type="match status" value="1"/>
</dbReference>
<dbReference type="NCBIfam" id="TIGR01643">
    <property type="entry name" value="YD_repeat_2x"/>
    <property type="match status" value="14"/>
</dbReference>
<dbReference type="InterPro" id="IPR045351">
    <property type="entry name" value="DUF6531"/>
</dbReference>
<feature type="compositionally biased region" description="Basic and acidic residues" evidence="2">
    <location>
        <begin position="222"/>
        <end position="246"/>
    </location>
</feature>
<accession>A0ABP6M5D4</accession>
<evidence type="ECO:0000256" key="1">
    <source>
        <dbReference type="ARBA" id="ARBA00022737"/>
    </source>
</evidence>
<dbReference type="Pfam" id="PF21725">
    <property type="entry name" value="T7SS_signal"/>
    <property type="match status" value="1"/>
</dbReference>
<feature type="domain" description="Putative T7SS secretion signal" evidence="5">
    <location>
        <begin position="51"/>
        <end position="249"/>
    </location>
</feature>
<dbReference type="InterPro" id="IPR006530">
    <property type="entry name" value="YD"/>
</dbReference>
<keyword evidence="1" id="KW-0677">Repeat</keyword>